<sequence>MAKLNSTTDLRRKAAIPRALRQDLSAVEARAADENAVTLDATRPIADIVADAVSLFEANS</sequence>
<dbReference type="EMBL" id="CAKXZT010000121">
    <property type="protein sequence ID" value="CAH2400701.1"/>
    <property type="molecule type" value="Genomic_DNA"/>
</dbReference>
<reference evidence="1 2" key="1">
    <citation type="submission" date="2022-03" db="EMBL/GenBank/DDBJ databases">
        <authorList>
            <person name="Brunel B."/>
        </authorList>
    </citation>
    <scope>NUCLEOTIDE SEQUENCE [LARGE SCALE GENOMIC DNA]</scope>
    <source>
        <strain evidence="1">STM5069sample</strain>
    </source>
</reference>
<accession>A0ABM9DVH9</accession>
<name>A0ABM9DVH9_9HYPH</name>
<protein>
    <submittedName>
        <fullName evidence="1">Uncharacterized protein</fullName>
    </submittedName>
</protein>
<evidence type="ECO:0000313" key="1">
    <source>
        <dbReference type="EMBL" id="CAH2400701.1"/>
    </source>
</evidence>
<organism evidence="1 2">
    <name type="scientific">Mesorhizobium escarrei</name>
    <dbReference type="NCBI Taxonomy" id="666018"/>
    <lineage>
        <taxon>Bacteria</taxon>
        <taxon>Pseudomonadati</taxon>
        <taxon>Pseudomonadota</taxon>
        <taxon>Alphaproteobacteria</taxon>
        <taxon>Hyphomicrobiales</taxon>
        <taxon>Phyllobacteriaceae</taxon>
        <taxon>Mesorhizobium</taxon>
    </lineage>
</organism>
<dbReference type="Proteomes" id="UP001153050">
    <property type="component" value="Unassembled WGS sequence"/>
</dbReference>
<evidence type="ECO:0000313" key="2">
    <source>
        <dbReference type="Proteomes" id="UP001153050"/>
    </source>
</evidence>
<dbReference type="RefSeq" id="WP_254018419.1">
    <property type="nucleotide sequence ID" value="NZ_CAKXZT010000121.1"/>
</dbReference>
<comment type="caution">
    <text evidence="1">The sequence shown here is derived from an EMBL/GenBank/DDBJ whole genome shotgun (WGS) entry which is preliminary data.</text>
</comment>
<keyword evidence="2" id="KW-1185">Reference proteome</keyword>
<gene>
    <name evidence="1" type="ORF">MES5069_270002</name>
</gene>
<proteinExistence type="predicted"/>